<evidence type="ECO:0000256" key="2">
    <source>
        <dbReference type="SAM" id="SignalP"/>
    </source>
</evidence>
<comment type="similarity">
    <text evidence="1">Belongs to the UPF0065 (bug) family.</text>
</comment>
<dbReference type="Gene3D" id="3.40.190.10">
    <property type="entry name" value="Periplasmic binding protein-like II"/>
    <property type="match status" value="1"/>
</dbReference>
<sequence length="324" mass="34037">MLQKMMRILAVSAGLVAISTATAASDYPNRPITLLIPVAAGGTTDIAGRALAKQLTDELGQTVVVENRPGASGGIANAQVARAAPDGYTLVLSYEGFHTGNPVLTKQLTWDPVKDFTPIAEVIRGPHLILVPANSPAKSLQDLIDLAKKNPGKLNFASSGVGSIQHLGGELFQITTGTDMVHVPYGGAAPAMQDLIASRIEVFITTPPTAMGHLQAGTLRALAITSAQRHPQLPDIPTTAEAGLPDFQLEAWFSVFGPAGMPDEVVQKLSGAMEKVITSDTFISAMREQGSNASYRSPQELGQIVKDDLAKWTKVVQTAGIAAN</sequence>
<dbReference type="RefSeq" id="WP_094797480.1">
    <property type="nucleotide sequence ID" value="NZ_NEVI01000022.1"/>
</dbReference>
<dbReference type="InterPro" id="IPR042100">
    <property type="entry name" value="Bug_dom1"/>
</dbReference>
<keyword evidence="2" id="KW-0732">Signal</keyword>
<protein>
    <submittedName>
        <fullName evidence="3">ABC transporter substrate-binding protein</fullName>
    </submittedName>
</protein>
<dbReference type="EMBL" id="NEVK01000008">
    <property type="protein sequence ID" value="OZI16374.1"/>
    <property type="molecule type" value="Genomic_DNA"/>
</dbReference>
<dbReference type="PIRSF" id="PIRSF017082">
    <property type="entry name" value="YflP"/>
    <property type="match status" value="1"/>
</dbReference>
<dbReference type="AlphaFoldDB" id="A0A261QUD8"/>
<dbReference type="Proteomes" id="UP000216947">
    <property type="component" value="Unassembled WGS sequence"/>
</dbReference>
<comment type="caution">
    <text evidence="3">The sequence shown here is derived from an EMBL/GenBank/DDBJ whole genome shotgun (WGS) entry which is preliminary data.</text>
</comment>
<feature type="signal peptide" evidence="2">
    <location>
        <begin position="1"/>
        <end position="23"/>
    </location>
</feature>
<evidence type="ECO:0000256" key="1">
    <source>
        <dbReference type="ARBA" id="ARBA00006987"/>
    </source>
</evidence>
<feature type="chain" id="PRO_5012966730" evidence="2">
    <location>
        <begin position="24"/>
        <end position="324"/>
    </location>
</feature>
<reference evidence="4" key="1">
    <citation type="submission" date="2017-05" db="EMBL/GenBank/DDBJ databases">
        <title>Complete and WGS of Bordetella genogroups.</title>
        <authorList>
            <person name="Spilker T."/>
            <person name="Lipuma J."/>
        </authorList>
    </citation>
    <scope>NUCLEOTIDE SEQUENCE [LARGE SCALE GENOMIC DNA]</scope>
    <source>
        <strain evidence="4">AU18089</strain>
    </source>
</reference>
<accession>A0A261QUD8</accession>
<dbReference type="Gene3D" id="3.40.190.150">
    <property type="entry name" value="Bordetella uptake gene, domain 1"/>
    <property type="match status" value="1"/>
</dbReference>
<dbReference type="PANTHER" id="PTHR42928:SF5">
    <property type="entry name" value="BLR1237 PROTEIN"/>
    <property type="match status" value="1"/>
</dbReference>
<dbReference type="Pfam" id="PF03401">
    <property type="entry name" value="TctC"/>
    <property type="match status" value="1"/>
</dbReference>
<gene>
    <name evidence="3" type="ORF">CAL19_16935</name>
</gene>
<keyword evidence="4" id="KW-1185">Reference proteome</keyword>
<dbReference type="SUPFAM" id="SSF53850">
    <property type="entry name" value="Periplasmic binding protein-like II"/>
    <property type="match status" value="1"/>
</dbReference>
<evidence type="ECO:0000313" key="4">
    <source>
        <dbReference type="Proteomes" id="UP000216947"/>
    </source>
</evidence>
<dbReference type="InterPro" id="IPR005064">
    <property type="entry name" value="BUG"/>
</dbReference>
<evidence type="ECO:0000313" key="3">
    <source>
        <dbReference type="EMBL" id="OZI16374.1"/>
    </source>
</evidence>
<organism evidence="3 4">
    <name type="scientific">Bordetella genomosp. 7</name>
    <dbReference type="NCBI Taxonomy" id="1416805"/>
    <lineage>
        <taxon>Bacteria</taxon>
        <taxon>Pseudomonadati</taxon>
        <taxon>Pseudomonadota</taxon>
        <taxon>Betaproteobacteria</taxon>
        <taxon>Burkholderiales</taxon>
        <taxon>Alcaligenaceae</taxon>
        <taxon>Bordetella</taxon>
    </lineage>
</organism>
<dbReference type="PANTHER" id="PTHR42928">
    <property type="entry name" value="TRICARBOXYLATE-BINDING PROTEIN"/>
    <property type="match status" value="1"/>
</dbReference>
<proteinExistence type="inferred from homology"/>
<dbReference type="CDD" id="cd13578">
    <property type="entry name" value="PBP2_Bug27"/>
    <property type="match status" value="1"/>
</dbReference>
<name>A0A261QUD8_9BORD</name>
<dbReference type="OrthoDB" id="8678477at2"/>